<dbReference type="AlphaFoldDB" id="A0A8S9WN98"/>
<keyword evidence="2" id="KW-1185">Reference proteome</keyword>
<evidence type="ECO:0000313" key="1">
    <source>
        <dbReference type="EMBL" id="KAF6197734.1"/>
    </source>
</evidence>
<reference evidence="1" key="1">
    <citation type="journal article" date="2021" name="Mol. Ecol. Resour.">
        <title>Apolygus lucorum genome provides insights into omnivorousness and mesophyll feeding.</title>
        <authorList>
            <person name="Liu Y."/>
            <person name="Liu H."/>
            <person name="Wang H."/>
            <person name="Huang T."/>
            <person name="Liu B."/>
            <person name="Yang B."/>
            <person name="Yin L."/>
            <person name="Li B."/>
            <person name="Zhang Y."/>
            <person name="Zhang S."/>
            <person name="Jiang F."/>
            <person name="Zhang X."/>
            <person name="Ren Y."/>
            <person name="Wang B."/>
            <person name="Wang S."/>
            <person name="Lu Y."/>
            <person name="Wu K."/>
            <person name="Fan W."/>
            <person name="Wang G."/>
        </authorList>
    </citation>
    <scope>NUCLEOTIDE SEQUENCE</scope>
    <source>
        <strain evidence="1">12Hb</strain>
    </source>
</reference>
<accession>A0A8S9WN98</accession>
<dbReference type="EMBL" id="WIXP02000017">
    <property type="protein sequence ID" value="KAF6197734.1"/>
    <property type="molecule type" value="Genomic_DNA"/>
</dbReference>
<comment type="caution">
    <text evidence="1">The sequence shown here is derived from an EMBL/GenBank/DDBJ whole genome shotgun (WGS) entry which is preliminary data.</text>
</comment>
<gene>
    <name evidence="1" type="ORF">GE061_008700</name>
</gene>
<protein>
    <submittedName>
        <fullName evidence="1">Uncharacterized protein</fullName>
    </submittedName>
</protein>
<sequence length="132" mass="15540">EFCSFLSRPIDFRTSISRFRALSVDFARHDFCVSFELCEFQGTSSEGEDTADRIRRISLFFERLEMSDFSAWFKSVPFMTRHWLALTVGFTLMGKLGILRFEHMVLLYEPFVHKFQVNLFRNFGSKNPSLGR</sequence>
<feature type="non-terminal residue" evidence="1">
    <location>
        <position position="1"/>
    </location>
</feature>
<dbReference type="Proteomes" id="UP000466442">
    <property type="component" value="Unassembled WGS sequence"/>
</dbReference>
<organism evidence="1 2">
    <name type="scientific">Apolygus lucorum</name>
    <name type="common">Small green plant bug</name>
    <name type="synonym">Lygocoris lucorum</name>
    <dbReference type="NCBI Taxonomy" id="248454"/>
    <lineage>
        <taxon>Eukaryota</taxon>
        <taxon>Metazoa</taxon>
        <taxon>Ecdysozoa</taxon>
        <taxon>Arthropoda</taxon>
        <taxon>Hexapoda</taxon>
        <taxon>Insecta</taxon>
        <taxon>Pterygota</taxon>
        <taxon>Neoptera</taxon>
        <taxon>Paraneoptera</taxon>
        <taxon>Hemiptera</taxon>
        <taxon>Heteroptera</taxon>
        <taxon>Panheteroptera</taxon>
        <taxon>Cimicomorpha</taxon>
        <taxon>Miridae</taxon>
        <taxon>Mirini</taxon>
        <taxon>Apolygus</taxon>
    </lineage>
</organism>
<proteinExistence type="predicted"/>
<name>A0A8S9WN98_APOLU</name>
<evidence type="ECO:0000313" key="2">
    <source>
        <dbReference type="Proteomes" id="UP000466442"/>
    </source>
</evidence>